<evidence type="ECO:0000256" key="1">
    <source>
        <dbReference type="SAM" id="Phobius"/>
    </source>
</evidence>
<feature type="transmembrane region" description="Helical" evidence="1">
    <location>
        <begin position="105"/>
        <end position="122"/>
    </location>
</feature>
<evidence type="ECO:0000313" key="3">
    <source>
        <dbReference type="Proteomes" id="UP000244811"/>
    </source>
</evidence>
<sequence length="528" mass="59853">MAVYDVLNAPLLEEDSSSYGNSSSFGSSSLSHNENMLLPVEGTYDSMFDGNMGSLRNGVDNTSICKSYFYGQLANVMKSAVWWSMIGVLVNNFTSSYYGLSVTRCAFNFALILGSFVANLIAEVVNIRKLLCVTTMCRLVIWSVLIPVFYSVSQTYSMERPFWVIFVILMVVDGFQVSLSNTVDLDYEGVDRISHQYDIIVPDSLHQHMNNVYQMVFDFSFIFVSVPLALVILLLVHKTGLGEEFILIGVFDLVFFLLSMISLSFYVFGMPVIKSSQYLAYARNLNLSLFSVLSEFCSKLKDNRDGFKIMLMKPHLMRKLLYFSFETAYENSIYLLIIPQLAYNNKWFPNLGTSGINLFCVCLISLSKLGTSIYGIYITNKIKNDSNDNLYRSKPGTIIKCLLFSSFAILLLPVSLMFEDLPYFRWLSLTLLSVSLFLFFMFTTLPKITYSSILQYNISNHPLSYKLFDFVGTFITLVDALVIFGLSFLLKFPGGVITTEKILIYTSVAYILYALIQIVIEVMRPSNL</sequence>
<feature type="transmembrane region" description="Helical" evidence="1">
    <location>
        <begin position="355"/>
        <end position="377"/>
    </location>
</feature>
<accession>A0A976MCZ1</accession>
<protein>
    <submittedName>
        <fullName evidence="2">Uncharacterized protein</fullName>
    </submittedName>
</protein>
<feature type="transmembrane region" description="Helical" evidence="1">
    <location>
        <begin position="212"/>
        <end position="236"/>
    </location>
</feature>
<feature type="transmembrane region" description="Helical" evidence="1">
    <location>
        <begin position="128"/>
        <end position="150"/>
    </location>
</feature>
<keyword evidence="1" id="KW-0812">Transmembrane</keyword>
<reference evidence="2" key="1">
    <citation type="submission" date="2022-07" db="EMBL/GenBank/DDBJ databases">
        <title>Evaluation of T. orientalis genome assembly methods using nanopore sequencing and analysis of variation between genomes.</title>
        <authorList>
            <person name="Yam J."/>
            <person name="Micallef M.L."/>
            <person name="Liu M."/>
            <person name="Djordjevic S.P."/>
            <person name="Bogema D.R."/>
            <person name="Jenkins C."/>
        </authorList>
    </citation>
    <scope>NUCLEOTIDE SEQUENCE</scope>
    <source>
        <strain evidence="2">Goon Nure</strain>
    </source>
</reference>
<dbReference type="EMBL" id="CP056071">
    <property type="protein sequence ID" value="UKK02047.1"/>
    <property type="molecule type" value="Genomic_DNA"/>
</dbReference>
<feature type="transmembrane region" description="Helical" evidence="1">
    <location>
        <begin position="424"/>
        <end position="446"/>
    </location>
</feature>
<feature type="transmembrane region" description="Helical" evidence="1">
    <location>
        <begin position="245"/>
        <end position="268"/>
    </location>
</feature>
<proteinExistence type="predicted"/>
<gene>
    <name evidence="2" type="ORF">MACK_001401</name>
</gene>
<feature type="transmembrane region" description="Helical" evidence="1">
    <location>
        <begin position="502"/>
        <end position="523"/>
    </location>
</feature>
<keyword evidence="1" id="KW-1133">Transmembrane helix</keyword>
<feature type="transmembrane region" description="Helical" evidence="1">
    <location>
        <begin position="320"/>
        <end position="343"/>
    </location>
</feature>
<name>A0A976MCZ1_THEOR</name>
<feature type="transmembrane region" description="Helical" evidence="1">
    <location>
        <begin position="162"/>
        <end position="179"/>
    </location>
</feature>
<dbReference type="Proteomes" id="UP000244811">
    <property type="component" value="Chromosome 2"/>
</dbReference>
<feature type="transmembrane region" description="Helical" evidence="1">
    <location>
        <begin position="398"/>
        <end position="418"/>
    </location>
</feature>
<organism evidence="2 3">
    <name type="scientific">Theileria orientalis</name>
    <dbReference type="NCBI Taxonomy" id="68886"/>
    <lineage>
        <taxon>Eukaryota</taxon>
        <taxon>Sar</taxon>
        <taxon>Alveolata</taxon>
        <taxon>Apicomplexa</taxon>
        <taxon>Aconoidasida</taxon>
        <taxon>Piroplasmida</taxon>
        <taxon>Theileriidae</taxon>
        <taxon>Theileria</taxon>
    </lineage>
</organism>
<evidence type="ECO:0000313" key="2">
    <source>
        <dbReference type="EMBL" id="UKK02047.1"/>
    </source>
</evidence>
<keyword evidence="1" id="KW-0472">Membrane</keyword>
<feature type="transmembrane region" description="Helical" evidence="1">
    <location>
        <begin position="467"/>
        <end position="490"/>
    </location>
</feature>
<dbReference type="AlphaFoldDB" id="A0A976MCZ1"/>